<organism evidence="1 2">
    <name type="scientific">Saliniramus fredricksonii</name>
    <dbReference type="NCBI Taxonomy" id="1653334"/>
    <lineage>
        <taxon>Bacteria</taxon>
        <taxon>Pseudomonadati</taxon>
        <taxon>Pseudomonadota</taxon>
        <taxon>Alphaproteobacteria</taxon>
        <taxon>Hyphomicrobiales</taxon>
        <taxon>Salinarimonadaceae</taxon>
        <taxon>Saliniramus</taxon>
    </lineage>
</organism>
<dbReference type="AlphaFoldDB" id="A0A0P7X6G3"/>
<protein>
    <submittedName>
        <fullName evidence="1">Uncharacterized protein</fullName>
    </submittedName>
</protein>
<dbReference type="Proteomes" id="UP000050497">
    <property type="component" value="Unassembled WGS sequence"/>
</dbReference>
<feature type="non-terminal residue" evidence="1">
    <location>
        <position position="1"/>
    </location>
</feature>
<proteinExistence type="predicted"/>
<reference evidence="1 2" key="1">
    <citation type="submission" date="2015-09" db="EMBL/GenBank/DDBJ databases">
        <title>Identification and resolution of microdiversity through metagenomic sequencing of parallel consortia.</title>
        <authorList>
            <person name="Nelson W.C."/>
            <person name="Romine M.F."/>
            <person name="Lindemann S.R."/>
        </authorList>
    </citation>
    <scope>NUCLEOTIDE SEQUENCE [LARGE SCALE GENOMIC DNA]</scope>
    <source>
        <strain evidence="1">HL-109</strain>
    </source>
</reference>
<gene>
    <name evidence="1" type="ORF">HLUCCO17_10090</name>
</gene>
<sequence length="193" mass="22224">TQTDAHRPHLNNINGLRKNVPASSNSTVQLGLEMLNTFLLGLMTEPVSFCVQSGTRELIENVLIGKHKGYFSILFALHYMNSVSPDDLDQLDVSTENSRREFFCHEVANLIICEKCEPKINAEDYLIFCDFLSCPAIDIDLRWNTFCKKLGGQPISKRKFEDLMLRLRHTNWKEPGREFELLIRRLQPAYFSA</sequence>
<accession>A0A0P7X6G3</accession>
<dbReference type="EMBL" id="LJSX01000014">
    <property type="protein sequence ID" value="KPQ10584.1"/>
    <property type="molecule type" value="Genomic_DNA"/>
</dbReference>
<evidence type="ECO:0000313" key="2">
    <source>
        <dbReference type="Proteomes" id="UP000050497"/>
    </source>
</evidence>
<name>A0A0P7X6G3_9HYPH</name>
<evidence type="ECO:0000313" key="1">
    <source>
        <dbReference type="EMBL" id="KPQ10584.1"/>
    </source>
</evidence>
<comment type="caution">
    <text evidence="1">The sequence shown here is derived from an EMBL/GenBank/DDBJ whole genome shotgun (WGS) entry which is preliminary data.</text>
</comment>